<dbReference type="Gene3D" id="3.40.720.10">
    <property type="entry name" value="Alkaline Phosphatase, subunit A"/>
    <property type="match status" value="1"/>
</dbReference>
<evidence type="ECO:0000313" key="6">
    <source>
        <dbReference type="Proteomes" id="UP001500840"/>
    </source>
</evidence>
<organism evidence="5 6">
    <name type="scientific">Novipirellula rosea</name>
    <dbReference type="NCBI Taxonomy" id="1031540"/>
    <lineage>
        <taxon>Bacteria</taxon>
        <taxon>Pseudomonadati</taxon>
        <taxon>Planctomycetota</taxon>
        <taxon>Planctomycetia</taxon>
        <taxon>Pirellulales</taxon>
        <taxon>Pirellulaceae</taxon>
        <taxon>Novipirellula</taxon>
    </lineage>
</organism>
<dbReference type="RefSeq" id="WP_345327464.1">
    <property type="nucleotide sequence ID" value="NZ_BAABGA010000107.1"/>
</dbReference>
<name>A0ABP8NNZ8_9BACT</name>
<dbReference type="SUPFAM" id="SSF53649">
    <property type="entry name" value="Alkaline phosphatase-like"/>
    <property type="match status" value="1"/>
</dbReference>
<protein>
    <submittedName>
        <fullName evidence="5">Sulfatase</fullName>
    </submittedName>
</protein>
<keyword evidence="6" id="KW-1185">Reference proteome</keyword>
<sequence>MSALVAADAAWPNILIVTVDDMSADSLGVFGCKLPDTSPSIDAFAKTALRFEHAHVLVGNCMPGRNIMWSGLYSHVNGVEGFRQNKSPSYPVLCDLAKAAGYFAGIRGKVNHSTPYTPYAWDAVLDTDSNGQKYHIKDVASYGQSTADGIRMAEQANKPFCLMVNISDPHKPFYSGPRDSHQPSRTFSADEVPIPGFLFEDPAVREELASYYASVRRADDCFREIMSALDDSGKAETTVVMFLSDHGMPLPFAKTQLYHHSTHTPLMVRWPNVTSANSIDANHMVSAIDFLPTLLEVMQHEHPTPDILHGRSFAPLLRGETQKDRDFVILQYNENAGGNRHPMRGIQTREHLYLFNPWSDGKRKFATATTGTATYRQMAKRAEKESVISARLDLFDHRVLEELYDVQNDPDCLVNLIDSPAMQETVQSLRNQLTSALQQMDDPVAVVLQSHADVSIRDAFMAKEDKLTNQSRNKRKTPRAKPAKQK</sequence>
<dbReference type="PANTHER" id="PTHR45953:SF1">
    <property type="entry name" value="IDURONATE 2-SULFATASE"/>
    <property type="match status" value="1"/>
</dbReference>
<keyword evidence="1" id="KW-0479">Metal-binding</keyword>
<evidence type="ECO:0000256" key="1">
    <source>
        <dbReference type="ARBA" id="ARBA00022723"/>
    </source>
</evidence>
<dbReference type="InterPro" id="IPR017850">
    <property type="entry name" value="Alkaline_phosphatase_core_sf"/>
</dbReference>
<evidence type="ECO:0000256" key="3">
    <source>
        <dbReference type="SAM" id="MobiDB-lite"/>
    </source>
</evidence>
<reference evidence="6" key="1">
    <citation type="journal article" date="2019" name="Int. J. Syst. Evol. Microbiol.">
        <title>The Global Catalogue of Microorganisms (GCM) 10K type strain sequencing project: providing services to taxonomists for standard genome sequencing and annotation.</title>
        <authorList>
            <consortium name="The Broad Institute Genomics Platform"/>
            <consortium name="The Broad Institute Genome Sequencing Center for Infectious Disease"/>
            <person name="Wu L."/>
            <person name="Ma J."/>
        </authorList>
    </citation>
    <scope>NUCLEOTIDE SEQUENCE [LARGE SCALE GENOMIC DNA]</scope>
    <source>
        <strain evidence="6">JCM 17759</strain>
    </source>
</reference>
<dbReference type="InterPro" id="IPR000917">
    <property type="entry name" value="Sulfatase_N"/>
</dbReference>
<evidence type="ECO:0000313" key="5">
    <source>
        <dbReference type="EMBL" id="GAA4469427.1"/>
    </source>
</evidence>
<dbReference type="Proteomes" id="UP001500840">
    <property type="component" value="Unassembled WGS sequence"/>
</dbReference>
<feature type="compositionally biased region" description="Basic residues" evidence="3">
    <location>
        <begin position="472"/>
        <end position="486"/>
    </location>
</feature>
<dbReference type="EMBL" id="BAABGA010000107">
    <property type="protein sequence ID" value="GAA4469427.1"/>
    <property type="molecule type" value="Genomic_DNA"/>
</dbReference>
<dbReference type="CDD" id="cd16027">
    <property type="entry name" value="SGSH"/>
    <property type="match status" value="1"/>
</dbReference>
<feature type="region of interest" description="Disordered" evidence="3">
    <location>
        <begin position="465"/>
        <end position="486"/>
    </location>
</feature>
<dbReference type="Pfam" id="PF00884">
    <property type="entry name" value="Sulfatase"/>
    <property type="match status" value="1"/>
</dbReference>
<evidence type="ECO:0000259" key="4">
    <source>
        <dbReference type="Pfam" id="PF00884"/>
    </source>
</evidence>
<dbReference type="PANTHER" id="PTHR45953">
    <property type="entry name" value="IDURONATE 2-SULFATASE"/>
    <property type="match status" value="1"/>
</dbReference>
<keyword evidence="2" id="KW-0378">Hydrolase</keyword>
<feature type="domain" description="Sulfatase N-terminal" evidence="4">
    <location>
        <begin position="12"/>
        <end position="299"/>
    </location>
</feature>
<evidence type="ECO:0000256" key="2">
    <source>
        <dbReference type="ARBA" id="ARBA00022801"/>
    </source>
</evidence>
<proteinExistence type="predicted"/>
<comment type="caution">
    <text evidence="5">The sequence shown here is derived from an EMBL/GenBank/DDBJ whole genome shotgun (WGS) entry which is preliminary data.</text>
</comment>
<accession>A0ABP8NNZ8</accession>
<gene>
    <name evidence="5" type="ORF">GCM10023156_61430</name>
</gene>